<dbReference type="OrthoDB" id="5213630at2759"/>
<keyword evidence="1" id="KW-0175">Coiled coil</keyword>
<dbReference type="Proteomes" id="UP001152130">
    <property type="component" value="Unassembled WGS sequence"/>
</dbReference>
<sequence>MASGQRRTDRGFYSGIPVPSNARHGPGSQPLVDLNGHANPPPQPMGNYMQQNVAYSDYAPMNELWNHQQARMNYFPQHSEQTPEAQRSVFERFSARINPFARTTGNQPDNQQYEHLVDQIKRYESKLERAKNHCHELESENLALKQQLKESDSRLTKALEERDEYKRISDGNDWTGSVKVSDDDVQGKWKQLDYNIRSFAKALAKCPITPPTTDLAKGRFSTIASHWMDLLGDQDYREWTIQAYLWVAVRERVFLGSGKIWGGDHIQGLKRLRLEIFNHAFKIHRFGLPGPSIRHVARWSIQGASLLGHLSRRDPERLKTVVRRELDEVKGFCNIVLSKSNVDFLQGMLDIFENALELDEIFMKSKAFFATRLCVPPKQGQMQFDANKMEALAYSETLSSQTIVDFIVSPFLRKKGNSDGCNYEDMMVLCKASVVCR</sequence>
<protein>
    <submittedName>
        <fullName evidence="3">Uncharacterized protein</fullName>
    </submittedName>
</protein>
<evidence type="ECO:0000313" key="4">
    <source>
        <dbReference type="Proteomes" id="UP001152130"/>
    </source>
</evidence>
<dbReference type="AlphaFoldDB" id="A0A9W8U5I7"/>
<reference evidence="3" key="1">
    <citation type="submission" date="2022-10" db="EMBL/GenBank/DDBJ databases">
        <title>Fusarium specimens isolated from Avocado Roots.</title>
        <authorList>
            <person name="Stajich J."/>
            <person name="Roper C."/>
            <person name="Heimlech-Rivalta G."/>
        </authorList>
    </citation>
    <scope>NUCLEOTIDE SEQUENCE</scope>
    <source>
        <strain evidence="3">CF00143</strain>
    </source>
</reference>
<proteinExistence type="predicted"/>
<gene>
    <name evidence="3" type="ORF">NW766_011727</name>
</gene>
<accession>A0A9W8U5I7</accession>
<keyword evidence="4" id="KW-1185">Reference proteome</keyword>
<feature type="compositionally biased region" description="Basic and acidic residues" evidence="2">
    <location>
        <begin position="1"/>
        <end position="10"/>
    </location>
</feature>
<evidence type="ECO:0000256" key="2">
    <source>
        <dbReference type="SAM" id="MobiDB-lite"/>
    </source>
</evidence>
<feature type="coiled-coil region" evidence="1">
    <location>
        <begin position="113"/>
        <end position="168"/>
    </location>
</feature>
<evidence type="ECO:0000313" key="3">
    <source>
        <dbReference type="EMBL" id="KAJ4004421.1"/>
    </source>
</evidence>
<name>A0A9W8U5I7_9HYPO</name>
<dbReference type="EMBL" id="JAPDHF010000024">
    <property type="protein sequence ID" value="KAJ4004421.1"/>
    <property type="molecule type" value="Genomic_DNA"/>
</dbReference>
<evidence type="ECO:0000256" key="1">
    <source>
        <dbReference type="SAM" id="Coils"/>
    </source>
</evidence>
<comment type="caution">
    <text evidence="3">The sequence shown here is derived from an EMBL/GenBank/DDBJ whole genome shotgun (WGS) entry which is preliminary data.</text>
</comment>
<organism evidence="3 4">
    <name type="scientific">Fusarium irregulare</name>
    <dbReference type="NCBI Taxonomy" id="2494466"/>
    <lineage>
        <taxon>Eukaryota</taxon>
        <taxon>Fungi</taxon>
        <taxon>Dikarya</taxon>
        <taxon>Ascomycota</taxon>
        <taxon>Pezizomycotina</taxon>
        <taxon>Sordariomycetes</taxon>
        <taxon>Hypocreomycetidae</taxon>
        <taxon>Hypocreales</taxon>
        <taxon>Nectriaceae</taxon>
        <taxon>Fusarium</taxon>
        <taxon>Fusarium incarnatum-equiseti species complex</taxon>
    </lineage>
</organism>
<feature type="region of interest" description="Disordered" evidence="2">
    <location>
        <begin position="1"/>
        <end position="30"/>
    </location>
</feature>